<dbReference type="KEGG" id="rgr:FZ934_13550"/>
<evidence type="ECO:0000313" key="2">
    <source>
        <dbReference type="EMBL" id="QFY61334.1"/>
    </source>
</evidence>
<dbReference type="EMBL" id="CP043498">
    <property type="protein sequence ID" value="QFY61334.1"/>
    <property type="molecule type" value="Genomic_DNA"/>
</dbReference>
<dbReference type="AlphaFoldDB" id="A0A5Q0CA97"/>
<reference evidence="2 3" key="1">
    <citation type="submission" date="2019-08" db="EMBL/GenBank/DDBJ databases">
        <title>Prosopis cineraria nodule microbiome.</title>
        <authorList>
            <person name="Ali R."/>
            <person name="Chaluvadi S.R."/>
            <person name="Wang X."/>
        </authorList>
    </citation>
    <scope>NUCLEOTIDE SEQUENCE [LARGE SCALE GENOMIC DNA]</scope>
    <source>
        <strain evidence="2 3">BG7</strain>
    </source>
</reference>
<dbReference type="RefSeq" id="WP_153271475.1">
    <property type="nucleotide sequence ID" value="NZ_CP043498.1"/>
</dbReference>
<evidence type="ECO:0000256" key="1">
    <source>
        <dbReference type="SAM" id="SignalP"/>
    </source>
</evidence>
<accession>A0A5Q0CA97</accession>
<feature type="signal peptide" evidence="1">
    <location>
        <begin position="1"/>
        <end position="21"/>
    </location>
</feature>
<name>A0A5Q0CA97_9HYPH</name>
<proteinExistence type="predicted"/>
<feature type="chain" id="PRO_5024873448" evidence="1">
    <location>
        <begin position="22"/>
        <end position="73"/>
    </location>
</feature>
<dbReference type="OrthoDB" id="8397149at2"/>
<keyword evidence="3" id="KW-1185">Reference proteome</keyword>
<protein>
    <submittedName>
        <fullName evidence="2">Uncharacterized protein</fullName>
    </submittedName>
</protein>
<organism evidence="2 3">
    <name type="scientific">Rhizobium grahamii</name>
    <dbReference type="NCBI Taxonomy" id="1120045"/>
    <lineage>
        <taxon>Bacteria</taxon>
        <taxon>Pseudomonadati</taxon>
        <taxon>Pseudomonadota</taxon>
        <taxon>Alphaproteobacteria</taxon>
        <taxon>Hyphomicrobiales</taxon>
        <taxon>Rhizobiaceae</taxon>
        <taxon>Rhizobium/Agrobacterium group</taxon>
        <taxon>Rhizobium</taxon>
    </lineage>
</organism>
<keyword evidence="1" id="KW-0732">Signal</keyword>
<sequence length="73" mass="7489">MIKTAALSLVILAAGALPTLAATHYYVAHEPNSTKCSVVSKRPDGKMMVGVGGSHKTKALADSAMMSAPACKM</sequence>
<gene>
    <name evidence="2" type="ORF">FZ934_13550</name>
</gene>
<evidence type="ECO:0000313" key="3">
    <source>
        <dbReference type="Proteomes" id="UP000326881"/>
    </source>
</evidence>
<dbReference type="Proteomes" id="UP000326881">
    <property type="component" value="Chromosome"/>
</dbReference>